<keyword evidence="4 10" id="KW-0812">Transmembrane</keyword>
<feature type="transmembrane region" description="Helical" evidence="10">
    <location>
        <begin position="195"/>
        <end position="219"/>
    </location>
</feature>
<dbReference type="Gene3D" id="1.20.1250.20">
    <property type="entry name" value="MFS general substrate transporter like domains"/>
    <property type="match status" value="1"/>
</dbReference>
<dbReference type="PROSITE" id="PS00217">
    <property type="entry name" value="SUGAR_TRANSPORT_2"/>
    <property type="match status" value="1"/>
</dbReference>
<dbReference type="InterPro" id="IPR050360">
    <property type="entry name" value="MFS_Sugar_Transporters"/>
</dbReference>
<dbReference type="GO" id="GO:0016020">
    <property type="term" value="C:membrane"/>
    <property type="evidence" value="ECO:0007669"/>
    <property type="project" value="UniProtKB-SubCell"/>
</dbReference>
<organism evidence="12 13">
    <name type="scientific">Saitozyma podzolica</name>
    <dbReference type="NCBI Taxonomy" id="1890683"/>
    <lineage>
        <taxon>Eukaryota</taxon>
        <taxon>Fungi</taxon>
        <taxon>Dikarya</taxon>
        <taxon>Basidiomycota</taxon>
        <taxon>Agaricomycotina</taxon>
        <taxon>Tremellomycetes</taxon>
        <taxon>Tremellales</taxon>
        <taxon>Trimorphomycetaceae</taxon>
        <taxon>Saitozyma</taxon>
    </lineage>
</organism>
<keyword evidence="3 9" id="KW-0813">Transport</keyword>
<keyword evidence="5 10" id="KW-1133">Transmembrane helix</keyword>
<dbReference type="InterPro" id="IPR020846">
    <property type="entry name" value="MFS_dom"/>
</dbReference>
<dbReference type="GO" id="GO:0005351">
    <property type="term" value="F:carbohydrate:proton symporter activity"/>
    <property type="evidence" value="ECO:0007669"/>
    <property type="project" value="TreeGrafter"/>
</dbReference>
<evidence type="ECO:0000256" key="1">
    <source>
        <dbReference type="ARBA" id="ARBA00004141"/>
    </source>
</evidence>
<proteinExistence type="inferred from homology"/>
<feature type="transmembrane region" description="Helical" evidence="10">
    <location>
        <begin position="382"/>
        <end position="406"/>
    </location>
</feature>
<feature type="transmembrane region" description="Helical" evidence="10">
    <location>
        <begin position="105"/>
        <end position="126"/>
    </location>
</feature>
<dbReference type="OrthoDB" id="6612291at2759"/>
<dbReference type="NCBIfam" id="TIGR00879">
    <property type="entry name" value="SP"/>
    <property type="match status" value="1"/>
</dbReference>
<dbReference type="PROSITE" id="PS50850">
    <property type="entry name" value="MFS"/>
    <property type="match status" value="1"/>
</dbReference>
<dbReference type="GO" id="GO:0000023">
    <property type="term" value="P:maltose metabolic process"/>
    <property type="evidence" value="ECO:0007669"/>
    <property type="project" value="UniProtKB-KW"/>
</dbReference>
<keyword evidence="6 10" id="KW-0472">Membrane</keyword>
<feature type="transmembrane region" description="Helical" evidence="10">
    <location>
        <begin position="356"/>
        <end position="375"/>
    </location>
</feature>
<evidence type="ECO:0000256" key="3">
    <source>
        <dbReference type="ARBA" id="ARBA00022448"/>
    </source>
</evidence>
<feature type="transmembrane region" description="Helical" evidence="10">
    <location>
        <begin position="162"/>
        <end position="183"/>
    </location>
</feature>
<feature type="transmembrane region" description="Helical" evidence="10">
    <location>
        <begin position="418"/>
        <end position="438"/>
    </location>
</feature>
<evidence type="ECO:0000313" key="12">
    <source>
        <dbReference type="EMBL" id="RSH95538.1"/>
    </source>
</evidence>
<feature type="domain" description="Major facilitator superfamily (MFS) profile" evidence="11">
    <location>
        <begin position="60"/>
        <end position="508"/>
    </location>
</feature>
<protein>
    <recommendedName>
        <fullName evidence="11">Major facilitator superfamily (MFS) profile domain-containing protein</fullName>
    </recommendedName>
</protein>
<dbReference type="SUPFAM" id="SSF103473">
    <property type="entry name" value="MFS general substrate transporter"/>
    <property type="match status" value="1"/>
</dbReference>
<gene>
    <name evidence="12" type="ORF">EHS25_000630</name>
</gene>
<sequence>MSTLKPQTELDSKSLELQHLDLNDSAHDAVKGEMAAEHEHIQKELTLWQNLKLYRKCVFWAAVMSASLIMEGYDKALIGNFWAQPAFSQRYGVYVPSTNSYTVTAPWQVAIGQAATIGSFFGLILGGWQVDRFGYRNVMLVNMVCMLPSVVLVTFAPNQVALLLGQMLCGIPWGVFAALAPAYSSELCPIGLRGYLTTYVNLCWVIGQFIAAGVVLGTTSMTGEWAYRLPFCLQLLWPLILIPLYWFCPESPWWLVRKGRLDDAEAVVRRVSDVSLANEAAGAVAAMVRTNKIELEANQGHNPRWRDCFKGIDLRRTEISAISWATQVMSGGSYTIGFCTYFFRQAGLASTDAFKMGLGVTACAFVGTLLSWLLIHHCARRTIFVGGVGTLAVIHFIIGGLAIVSATGNLGAKWAQSTLTLIWVLTYDFTIGPLAYCIVGESSSTRLRAKTVAISRNVYYIAVIFSNVISPYMLNPTQWNLQGKTNFVWGPIAALCAVWGYFRLPEMKNRSFYELDVLFENKVGARHFKKTVVESQADGHATIRRE</sequence>
<evidence type="ECO:0000256" key="7">
    <source>
        <dbReference type="ARBA" id="ARBA00026248"/>
    </source>
</evidence>
<feature type="transmembrane region" description="Helical" evidence="10">
    <location>
        <begin position="486"/>
        <end position="504"/>
    </location>
</feature>
<dbReference type="PANTHER" id="PTHR48022:SF5">
    <property type="entry name" value="ALPHA-GLUCOSIDES PERMEASE MPH2-RELATED"/>
    <property type="match status" value="1"/>
</dbReference>
<evidence type="ECO:0000259" key="11">
    <source>
        <dbReference type="PROSITE" id="PS50850"/>
    </source>
</evidence>
<keyword evidence="7" id="KW-0462">Maltose metabolism</keyword>
<dbReference type="PANTHER" id="PTHR48022">
    <property type="entry name" value="PLASTIDIC GLUCOSE TRANSPORTER 4"/>
    <property type="match status" value="1"/>
</dbReference>
<comment type="catalytic activity">
    <reaction evidence="8">
        <text>myo-inositol(out) + H(+)(out) = myo-inositol(in) + H(+)(in)</text>
        <dbReference type="Rhea" id="RHEA:60364"/>
        <dbReference type="ChEBI" id="CHEBI:15378"/>
        <dbReference type="ChEBI" id="CHEBI:17268"/>
    </reaction>
</comment>
<dbReference type="InterPro" id="IPR005828">
    <property type="entry name" value="MFS_sugar_transport-like"/>
</dbReference>
<feature type="transmembrane region" description="Helical" evidence="10">
    <location>
        <begin position="138"/>
        <end position="156"/>
    </location>
</feature>
<dbReference type="Proteomes" id="UP000279259">
    <property type="component" value="Unassembled WGS sequence"/>
</dbReference>
<comment type="similarity">
    <text evidence="2 9">Belongs to the major facilitator superfamily. Sugar transporter (TC 2.A.1.1) family.</text>
</comment>
<comment type="caution">
    <text evidence="12">The sequence shown here is derived from an EMBL/GenBank/DDBJ whole genome shotgun (WGS) entry which is preliminary data.</text>
</comment>
<feature type="transmembrane region" description="Helical" evidence="10">
    <location>
        <begin position="458"/>
        <end position="474"/>
    </location>
</feature>
<evidence type="ECO:0000256" key="8">
    <source>
        <dbReference type="ARBA" id="ARBA00049119"/>
    </source>
</evidence>
<evidence type="ECO:0000256" key="2">
    <source>
        <dbReference type="ARBA" id="ARBA00010992"/>
    </source>
</evidence>
<dbReference type="AlphaFoldDB" id="A0A427YWM1"/>
<comment type="subcellular location">
    <subcellularLocation>
        <location evidence="1">Membrane</location>
        <topology evidence="1">Multi-pass membrane protein</topology>
    </subcellularLocation>
</comment>
<evidence type="ECO:0000256" key="5">
    <source>
        <dbReference type="ARBA" id="ARBA00022989"/>
    </source>
</evidence>
<reference evidence="12 13" key="1">
    <citation type="submission" date="2018-11" db="EMBL/GenBank/DDBJ databases">
        <title>Genome sequence of Saitozyma podzolica DSM 27192.</title>
        <authorList>
            <person name="Aliyu H."/>
            <person name="Gorte O."/>
            <person name="Ochsenreither K."/>
        </authorList>
    </citation>
    <scope>NUCLEOTIDE SEQUENCE [LARGE SCALE GENOMIC DNA]</scope>
    <source>
        <strain evidence="12 13">DSM 27192</strain>
    </source>
</reference>
<dbReference type="InterPro" id="IPR003663">
    <property type="entry name" value="Sugar/inositol_transpt"/>
</dbReference>
<evidence type="ECO:0000313" key="13">
    <source>
        <dbReference type="Proteomes" id="UP000279259"/>
    </source>
</evidence>
<name>A0A427YWM1_9TREE</name>
<accession>A0A427YWM1</accession>
<feature type="transmembrane region" description="Helical" evidence="10">
    <location>
        <begin position="225"/>
        <end position="248"/>
    </location>
</feature>
<evidence type="ECO:0000256" key="9">
    <source>
        <dbReference type="RuleBase" id="RU003346"/>
    </source>
</evidence>
<dbReference type="EMBL" id="RSCD01000001">
    <property type="protein sequence ID" value="RSH95538.1"/>
    <property type="molecule type" value="Genomic_DNA"/>
</dbReference>
<dbReference type="FunFam" id="1.20.1250.20:FF:000078">
    <property type="entry name" value="MFS maltose transporter, putative"/>
    <property type="match status" value="1"/>
</dbReference>
<feature type="transmembrane region" description="Helical" evidence="10">
    <location>
        <begin position="324"/>
        <end position="344"/>
    </location>
</feature>
<evidence type="ECO:0000256" key="10">
    <source>
        <dbReference type="SAM" id="Phobius"/>
    </source>
</evidence>
<evidence type="ECO:0000256" key="6">
    <source>
        <dbReference type="ARBA" id="ARBA00023136"/>
    </source>
</evidence>
<dbReference type="InterPro" id="IPR036259">
    <property type="entry name" value="MFS_trans_sf"/>
</dbReference>
<keyword evidence="13" id="KW-1185">Reference proteome</keyword>
<evidence type="ECO:0000256" key="4">
    <source>
        <dbReference type="ARBA" id="ARBA00022692"/>
    </source>
</evidence>
<dbReference type="InterPro" id="IPR005829">
    <property type="entry name" value="Sugar_transporter_CS"/>
</dbReference>
<dbReference type="Pfam" id="PF00083">
    <property type="entry name" value="Sugar_tr"/>
    <property type="match status" value="1"/>
</dbReference>